<feature type="compositionally biased region" description="Polar residues" evidence="1">
    <location>
        <begin position="51"/>
        <end position="65"/>
    </location>
</feature>
<reference evidence="2" key="1">
    <citation type="submission" date="2022-11" db="UniProtKB">
        <authorList>
            <consortium name="EnsemblMetazoa"/>
        </authorList>
    </citation>
    <scope>IDENTIFICATION</scope>
</reference>
<dbReference type="EnsemblMetazoa" id="XM_038207101.1">
    <property type="protein sequence ID" value="XP_038063029.1"/>
    <property type="gene ID" value="LOC119733718"/>
</dbReference>
<dbReference type="Proteomes" id="UP000887568">
    <property type="component" value="Unplaced"/>
</dbReference>
<feature type="region of interest" description="Disordered" evidence="1">
    <location>
        <begin position="38"/>
        <end position="198"/>
    </location>
</feature>
<organism evidence="2 3">
    <name type="scientific">Patiria miniata</name>
    <name type="common">Bat star</name>
    <name type="synonym">Asterina miniata</name>
    <dbReference type="NCBI Taxonomy" id="46514"/>
    <lineage>
        <taxon>Eukaryota</taxon>
        <taxon>Metazoa</taxon>
        <taxon>Echinodermata</taxon>
        <taxon>Eleutherozoa</taxon>
        <taxon>Asterozoa</taxon>
        <taxon>Asteroidea</taxon>
        <taxon>Valvatacea</taxon>
        <taxon>Valvatida</taxon>
        <taxon>Asterinidae</taxon>
        <taxon>Patiria</taxon>
    </lineage>
</organism>
<feature type="compositionally biased region" description="Acidic residues" evidence="1">
    <location>
        <begin position="137"/>
        <end position="148"/>
    </location>
</feature>
<keyword evidence="3" id="KW-1185">Reference proteome</keyword>
<evidence type="ECO:0000313" key="2">
    <source>
        <dbReference type="EnsemblMetazoa" id="XP_038063029.1"/>
    </source>
</evidence>
<proteinExistence type="predicted"/>
<name>A0A914AI15_PATMI</name>
<evidence type="ECO:0000256" key="1">
    <source>
        <dbReference type="SAM" id="MobiDB-lite"/>
    </source>
</evidence>
<accession>A0A914AI15</accession>
<feature type="region of interest" description="Disordered" evidence="1">
    <location>
        <begin position="1"/>
        <end position="20"/>
    </location>
</feature>
<sequence length="208" mass="22463">MDEDEYIRKEKRREQKAKWAKKKRDALRIVSVLEEVRRRPLCADAPGNSAPGPSNPVNDVSSPVNLDSCDGTSDEEGSTDHAVHVEVDEETVTEDELFERQLQEIFGDSSPNPTNRVYNASETGSPDGNAYNYSSTSDEDGDNEEGDDVTAKPNGNIRSSASPGYDTPGPASPSYDTPGPASPGYDTPDPASPGYDTSYLPLLLMTCA</sequence>
<feature type="compositionally biased region" description="Polar residues" evidence="1">
    <location>
        <begin position="109"/>
        <end position="136"/>
    </location>
</feature>
<dbReference type="GeneID" id="119733718"/>
<dbReference type="AlphaFoldDB" id="A0A914AI15"/>
<evidence type="ECO:0000313" key="3">
    <source>
        <dbReference type="Proteomes" id="UP000887568"/>
    </source>
</evidence>
<protein>
    <submittedName>
        <fullName evidence="2">Uncharacterized protein</fullName>
    </submittedName>
</protein>
<feature type="compositionally biased region" description="Basic and acidic residues" evidence="1">
    <location>
        <begin position="1"/>
        <end position="17"/>
    </location>
</feature>
<dbReference type="RefSeq" id="XP_038063029.1">
    <property type="nucleotide sequence ID" value="XM_038207101.1"/>
</dbReference>
<feature type="compositionally biased region" description="Acidic residues" evidence="1">
    <location>
        <begin position="87"/>
        <end position="97"/>
    </location>
</feature>